<sequence>MIYTNHRILFIAVFLILFTGCPVHEDEDQYNGDYVIVQQRVAEAHGYTMIRKISVPKQVQMIKDITSTIKQNNIEAEMIRPPDYKFYFENDENAAASNRVIYDLWISPNQNQVEIIVESQSTYVQLDKTQSAKLFELLTGEALSGQVKNKAKLCIAFGIQKAHESSIVS</sequence>
<comment type="caution">
    <text evidence="2">The sequence shown here is derived from an EMBL/GenBank/DDBJ whole genome shotgun (WGS) entry which is preliminary data.</text>
</comment>
<protein>
    <recommendedName>
        <fullName evidence="1">YhfM-like domain-containing protein</fullName>
    </recommendedName>
</protein>
<gene>
    <name evidence="2" type="ORF">HP552_30445</name>
</gene>
<keyword evidence="3" id="KW-1185">Reference proteome</keyword>
<dbReference type="RefSeq" id="WP_175399076.1">
    <property type="nucleotide sequence ID" value="NZ_JABMCB010000202.1"/>
</dbReference>
<dbReference type="AlphaFoldDB" id="A0A7Y6EY43"/>
<evidence type="ECO:0000259" key="1">
    <source>
        <dbReference type="Pfam" id="PF26353"/>
    </source>
</evidence>
<accession>A0A7Y6EY43</accession>
<name>A0A7Y6EY43_9BACL</name>
<organism evidence="2 3">
    <name type="scientific">Paenibacillus xylanilyticus</name>
    <dbReference type="NCBI Taxonomy" id="248903"/>
    <lineage>
        <taxon>Bacteria</taxon>
        <taxon>Bacillati</taxon>
        <taxon>Bacillota</taxon>
        <taxon>Bacilli</taxon>
        <taxon>Bacillales</taxon>
        <taxon>Paenibacillaceae</taxon>
        <taxon>Paenibacillus</taxon>
    </lineage>
</organism>
<proteinExistence type="predicted"/>
<reference evidence="2 3" key="1">
    <citation type="submission" date="2020-05" db="EMBL/GenBank/DDBJ databases">
        <title>Genome Sequencing of Type Strains.</title>
        <authorList>
            <person name="Lemaire J.F."/>
            <person name="Inderbitzin P."/>
            <person name="Gregorio O.A."/>
            <person name="Collins S.B."/>
            <person name="Wespe N."/>
            <person name="Knight-Connoni V."/>
        </authorList>
    </citation>
    <scope>NUCLEOTIDE SEQUENCE [LARGE SCALE GENOMIC DNA]</scope>
    <source>
        <strain evidence="2 3">LMG 21957</strain>
    </source>
</reference>
<dbReference type="InterPro" id="IPR058780">
    <property type="entry name" value="YhfM-like_dom"/>
</dbReference>
<feature type="domain" description="YhfM-like" evidence="1">
    <location>
        <begin position="52"/>
        <end position="140"/>
    </location>
</feature>
<dbReference type="Proteomes" id="UP000526125">
    <property type="component" value="Unassembled WGS sequence"/>
</dbReference>
<dbReference type="PROSITE" id="PS51257">
    <property type="entry name" value="PROKAR_LIPOPROTEIN"/>
    <property type="match status" value="1"/>
</dbReference>
<evidence type="ECO:0000313" key="2">
    <source>
        <dbReference type="EMBL" id="NUU79526.1"/>
    </source>
</evidence>
<dbReference type="Pfam" id="PF26353">
    <property type="entry name" value="YhfM"/>
    <property type="match status" value="1"/>
</dbReference>
<evidence type="ECO:0000313" key="3">
    <source>
        <dbReference type="Proteomes" id="UP000526125"/>
    </source>
</evidence>
<dbReference type="EMBL" id="JABMCB010000202">
    <property type="protein sequence ID" value="NUU79526.1"/>
    <property type="molecule type" value="Genomic_DNA"/>
</dbReference>